<sequence>ARPQPAPEQGFAAAAAAEPDLRQPLAPAAPVPGPDRRAGGVRLPLLGRAGAPAGGCLRQPDRPAAVGEQHRLQGHG</sequence>
<organism evidence="2">
    <name type="scientific">uncultured Ramlibacter sp</name>
    <dbReference type="NCBI Taxonomy" id="260755"/>
    <lineage>
        <taxon>Bacteria</taxon>
        <taxon>Pseudomonadati</taxon>
        <taxon>Pseudomonadota</taxon>
        <taxon>Betaproteobacteria</taxon>
        <taxon>Burkholderiales</taxon>
        <taxon>Comamonadaceae</taxon>
        <taxon>Ramlibacter</taxon>
        <taxon>environmental samples</taxon>
    </lineage>
</organism>
<dbReference type="AlphaFoldDB" id="A0A6J4Q5C5"/>
<feature type="non-terminal residue" evidence="2">
    <location>
        <position position="76"/>
    </location>
</feature>
<reference evidence="2" key="1">
    <citation type="submission" date="2020-02" db="EMBL/GenBank/DDBJ databases">
        <authorList>
            <person name="Meier V. D."/>
        </authorList>
    </citation>
    <scope>NUCLEOTIDE SEQUENCE</scope>
    <source>
        <strain evidence="2">AVDCRST_MAG51</strain>
    </source>
</reference>
<protein>
    <submittedName>
        <fullName evidence="2">InterPro IPR005134 COGs COG2862</fullName>
    </submittedName>
</protein>
<accession>A0A6J4Q5C5</accession>
<feature type="compositionally biased region" description="Low complexity" evidence="1">
    <location>
        <begin position="42"/>
        <end position="58"/>
    </location>
</feature>
<feature type="non-terminal residue" evidence="2">
    <location>
        <position position="1"/>
    </location>
</feature>
<feature type="region of interest" description="Disordered" evidence="1">
    <location>
        <begin position="1"/>
        <end position="76"/>
    </location>
</feature>
<name>A0A6J4Q5C5_9BURK</name>
<proteinExistence type="predicted"/>
<evidence type="ECO:0000256" key="1">
    <source>
        <dbReference type="SAM" id="MobiDB-lite"/>
    </source>
</evidence>
<evidence type="ECO:0000313" key="2">
    <source>
        <dbReference type="EMBL" id="CAA9431088.1"/>
    </source>
</evidence>
<dbReference type="EMBL" id="CADCUX010000565">
    <property type="protein sequence ID" value="CAA9431088.1"/>
    <property type="molecule type" value="Genomic_DNA"/>
</dbReference>
<gene>
    <name evidence="2" type="ORF">AVDCRST_MAG51-2636</name>
</gene>